<dbReference type="AlphaFoldDB" id="A0A7G2JY91"/>
<feature type="signal peptide" evidence="2">
    <location>
        <begin position="1"/>
        <end position="32"/>
    </location>
</feature>
<keyword evidence="2" id="KW-0732">Signal</keyword>
<evidence type="ECO:0000256" key="1">
    <source>
        <dbReference type="SAM" id="MobiDB-lite"/>
    </source>
</evidence>
<proteinExistence type="predicted"/>
<evidence type="ECO:0000259" key="3">
    <source>
        <dbReference type="Pfam" id="PF15403"/>
    </source>
</evidence>
<comment type="caution">
    <text evidence="4">The sequence shown here is derived from an EMBL/GenBank/DDBJ whole genome shotgun (WGS) entry which is preliminary data.</text>
</comment>
<feature type="compositionally biased region" description="Polar residues" evidence="1">
    <location>
        <begin position="48"/>
        <end position="64"/>
    </location>
</feature>
<protein>
    <submittedName>
        <fullName evidence="4">Adhesin</fullName>
    </submittedName>
</protein>
<dbReference type="EMBL" id="ABFC01001143">
    <property type="protein sequence ID" value="EFA27779.1"/>
    <property type="molecule type" value="Genomic_DNA"/>
</dbReference>
<name>A0A7G2JY91_HAEIF</name>
<reference evidence="4" key="1">
    <citation type="journal article" date="2010" name="Genomics">
        <title>Tracing phylogenomic events leading to diversity of Haemophilus influenzae and the emergence of Brazilian Purpuric Fever (BPF)-associated clones.</title>
        <authorList>
            <person name="Papazisi L."/>
            <person name="Ratnayake S."/>
            <person name="Remortel B.G."/>
            <person name="Bock G.R."/>
            <person name="Liang W."/>
            <person name="Saeed A.I."/>
            <person name="Liu J."/>
            <person name="Fleischmann R.D."/>
            <person name="Kilian M."/>
            <person name="Peterson S.N."/>
        </authorList>
    </citation>
    <scope>NUCLEOTIDE SEQUENCE [LARGE SCALE GENOMIC DNA]</scope>
    <source>
        <strain evidence="4">HK1212</strain>
    </source>
</reference>
<sequence>MVSELTRAHTKRASATVATAVLATLLSATVQASVGTGGTTGSNGSNAYGDTNNPTFNPANNSIADLNKQNDSVYNGLLNLNEKGADKKSLGG</sequence>
<dbReference type="InterPro" id="IPR029275">
    <property type="entry name" value="HiaBD2_put_GIN_domain"/>
</dbReference>
<gene>
    <name evidence="4" type="ORF">HAINFHK1212_0236</name>
</gene>
<dbReference type="SUPFAM" id="SSF101999">
    <property type="entry name" value="Trimeric adhesin"/>
    <property type="match status" value="1"/>
</dbReference>
<dbReference type="Pfam" id="PF15403">
    <property type="entry name" value="HiaBD2"/>
    <property type="match status" value="1"/>
</dbReference>
<accession>A0A7G2JY91</accession>
<feature type="chain" id="PRO_5029003681" evidence="2">
    <location>
        <begin position="33"/>
        <end position="92"/>
    </location>
</feature>
<feature type="domain" description="Trimeric autotransporter adhesin putative GIN" evidence="3">
    <location>
        <begin position="39"/>
        <end position="90"/>
    </location>
</feature>
<organism evidence="4">
    <name type="scientific">Haemophilus influenzae HK1212</name>
    <dbReference type="NCBI Taxonomy" id="456482"/>
    <lineage>
        <taxon>Bacteria</taxon>
        <taxon>Pseudomonadati</taxon>
        <taxon>Pseudomonadota</taxon>
        <taxon>Gammaproteobacteria</taxon>
        <taxon>Pasteurellales</taxon>
        <taxon>Pasteurellaceae</taxon>
        <taxon>Haemophilus</taxon>
    </lineage>
</organism>
<evidence type="ECO:0000313" key="4">
    <source>
        <dbReference type="EMBL" id="EFA27779.1"/>
    </source>
</evidence>
<evidence type="ECO:0000256" key="2">
    <source>
        <dbReference type="SAM" id="SignalP"/>
    </source>
</evidence>
<feature type="region of interest" description="Disordered" evidence="1">
    <location>
        <begin position="33"/>
        <end position="64"/>
    </location>
</feature>